<dbReference type="OrthoDB" id="2249491at2"/>
<evidence type="ECO:0000313" key="2">
    <source>
        <dbReference type="EMBL" id="EOW84672.1"/>
    </source>
</evidence>
<dbReference type="EMBL" id="ASWJ01000004">
    <property type="protein sequence ID" value="EOW84672.1"/>
    <property type="molecule type" value="Genomic_DNA"/>
</dbReference>
<comment type="caution">
    <text evidence="2">The sequence shown here is derived from an EMBL/GenBank/DDBJ whole genome shotgun (WGS) entry which is preliminary data.</text>
</comment>
<name>S0KI48_9ENTE</name>
<reference evidence="2 3" key="1">
    <citation type="submission" date="2013-03" db="EMBL/GenBank/DDBJ databases">
        <title>The Genome Sequence of Enterococcus columbae ATCC_51263 (PacBio/Illumina hybrid assembly).</title>
        <authorList>
            <consortium name="The Broad Institute Genomics Platform"/>
            <consortium name="The Broad Institute Genome Sequencing Center for Infectious Disease"/>
            <person name="Earl A."/>
            <person name="Russ C."/>
            <person name="Gilmore M."/>
            <person name="Surin D."/>
            <person name="Walker B."/>
            <person name="Young S."/>
            <person name="Zeng Q."/>
            <person name="Gargeya S."/>
            <person name="Fitzgerald M."/>
            <person name="Haas B."/>
            <person name="Abouelleil A."/>
            <person name="Allen A.W."/>
            <person name="Alvarado L."/>
            <person name="Arachchi H.M."/>
            <person name="Berlin A.M."/>
            <person name="Chapman S.B."/>
            <person name="Gainer-Dewar J."/>
            <person name="Goldberg J."/>
            <person name="Griggs A."/>
            <person name="Gujja S."/>
            <person name="Hansen M."/>
            <person name="Howarth C."/>
            <person name="Imamovic A."/>
            <person name="Ireland A."/>
            <person name="Larimer J."/>
            <person name="McCowan C."/>
            <person name="Murphy C."/>
            <person name="Pearson M."/>
            <person name="Poon T.W."/>
            <person name="Priest M."/>
            <person name="Roberts A."/>
            <person name="Saif S."/>
            <person name="Shea T."/>
            <person name="Sisk P."/>
            <person name="Sykes S."/>
            <person name="Wortman J."/>
            <person name="Nusbaum C."/>
            <person name="Birren B."/>
        </authorList>
    </citation>
    <scope>NUCLEOTIDE SEQUENCE [LARGE SCALE GENOMIC DNA]</scope>
    <source>
        <strain evidence="2 3">ATCC 51263</strain>
    </source>
</reference>
<dbReference type="AlphaFoldDB" id="S0KI48"/>
<accession>S0KI48</accession>
<dbReference type="RefSeq" id="WP_016182733.1">
    <property type="nucleotide sequence ID" value="NZ_JXKI01000014.1"/>
</dbReference>
<dbReference type="InterPro" id="IPR032083">
    <property type="entry name" value="DUF4811"/>
</dbReference>
<sequence length="238" mass="27502">MILFILIISVVGFAICNVFAKNIFQKIFAIILGLIFLASLALITLNVTNHFGMKKEATVTTEALVSSATSKDFDVLLYQPLGNGKEKVYLYRTNEEQKKPIATKTEQTSYTVKQTQTTHAKVTIKKYVWVYKNKFYELLFGITDNNHEYIKQHYTFEIPKSWPVLSVNQAKAFAKLMKENAEKMKNDAQVYVKEQVMNAMKENPMLDDMQKQTIIQNAQKQYQAKIMQQYLQEVKQNS</sequence>
<keyword evidence="1" id="KW-0812">Transmembrane</keyword>
<keyword evidence="3" id="KW-1185">Reference proteome</keyword>
<dbReference type="STRING" id="1121865.OMW_00570"/>
<feature type="transmembrane region" description="Helical" evidence="1">
    <location>
        <begin position="30"/>
        <end position="48"/>
    </location>
</feature>
<dbReference type="Pfam" id="PF16069">
    <property type="entry name" value="DUF4811"/>
    <property type="match status" value="1"/>
</dbReference>
<keyword evidence="1" id="KW-0472">Membrane</keyword>
<gene>
    <name evidence="2" type="ORF">I568_01168</name>
</gene>
<keyword evidence="1" id="KW-1133">Transmembrane helix</keyword>
<protein>
    <recommendedName>
        <fullName evidence="4">DUF4811 domain-containing protein</fullName>
    </recommendedName>
</protein>
<organism evidence="2 3">
    <name type="scientific">Enterococcus columbae DSM 7374 = ATCC 51263</name>
    <dbReference type="NCBI Taxonomy" id="1121865"/>
    <lineage>
        <taxon>Bacteria</taxon>
        <taxon>Bacillati</taxon>
        <taxon>Bacillota</taxon>
        <taxon>Bacilli</taxon>
        <taxon>Lactobacillales</taxon>
        <taxon>Enterococcaceae</taxon>
        <taxon>Enterococcus</taxon>
    </lineage>
</organism>
<evidence type="ECO:0000256" key="1">
    <source>
        <dbReference type="SAM" id="Phobius"/>
    </source>
</evidence>
<dbReference type="Proteomes" id="UP000014113">
    <property type="component" value="Unassembled WGS sequence"/>
</dbReference>
<dbReference type="eggNOG" id="ENOG5033737">
    <property type="taxonomic scope" value="Bacteria"/>
</dbReference>
<evidence type="ECO:0008006" key="4">
    <source>
        <dbReference type="Google" id="ProtNLM"/>
    </source>
</evidence>
<evidence type="ECO:0000313" key="3">
    <source>
        <dbReference type="Proteomes" id="UP000014113"/>
    </source>
</evidence>
<dbReference type="PATRIC" id="fig|1121865.3.peg.564"/>
<proteinExistence type="predicted"/>